<dbReference type="GO" id="GO:0030154">
    <property type="term" value="P:cell differentiation"/>
    <property type="evidence" value="ECO:0007669"/>
    <property type="project" value="TreeGrafter"/>
</dbReference>
<dbReference type="STRING" id="34508.A0A4U5NSC1"/>
<dbReference type="InterPro" id="IPR013790">
    <property type="entry name" value="Dwarfin"/>
</dbReference>
<name>A0A4U5NSC1_STECR</name>
<dbReference type="GO" id="GO:0030509">
    <property type="term" value="P:BMP signaling pathway"/>
    <property type="evidence" value="ECO:0007669"/>
    <property type="project" value="TreeGrafter"/>
</dbReference>
<organism evidence="5 6">
    <name type="scientific">Steinernema carpocapsae</name>
    <name type="common">Entomopathogenic nematode</name>
    <dbReference type="NCBI Taxonomy" id="34508"/>
    <lineage>
        <taxon>Eukaryota</taxon>
        <taxon>Metazoa</taxon>
        <taxon>Ecdysozoa</taxon>
        <taxon>Nematoda</taxon>
        <taxon>Chromadorea</taxon>
        <taxon>Rhabditida</taxon>
        <taxon>Tylenchina</taxon>
        <taxon>Panagrolaimomorpha</taxon>
        <taxon>Strongyloidoidea</taxon>
        <taxon>Steinernematidae</taxon>
        <taxon>Steinernema</taxon>
    </lineage>
</organism>
<feature type="domain" description="MH2" evidence="4">
    <location>
        <begin position="47"/>
        <end position="239"/>
    </location>
</feature>
<dbReference type="AlphaFoldDB" id="A0A4U5NSC1"/>
<feature type="region of interest" description="Disordered" evidence="3">
    <location>
        <begin position="1"/>
        <end position="20"/>
    </location>
</feature>
<dbReference type="GO" id="GO:0050793">
    <property type="term" value="P:regulation of developmental process"/>
    <property type="evidence" value="ECO:0007669"/>
    <property type="project" value="UniProtKB-ARBA"/>
</dbReference>
<feature type="compositionally biased region" description="Polar residues" evidence="3">
    <location>
        <begin position="1"/>
        <end position="19"/>
    </location>
</feature>
<dbReference type="GO" id="GO:0000981">
    <property type="term" value="F:DNA-binding transcription factor activity, RNA polymerase II-specific"/>
    <property type="evidence" value="ECO:0007669"/>
    <property type="project" value="TreeGrafter"/>
</dbReference>
<evidence type="ECO:0000313" key="6">
    <source>
        <dbReference type="Proteomes" id="UP000298663"/>
    </source>
</evidence>
<dbReference type="PANTHER" id="PTHR13703">
    <property type="entry name" value="SMAD"/>
    <property type="match status" value="1"/>
</dbReference>
<sequence>MVNNQETYTNGNRLQNRKQPQIVPDSMDEIVNETIEPKPMKGTSNKWISITHYQFSERIAAFEGIPSLIAVDGLVDASAANRFSLSACGTVSSSPKVVQVRREVGCGCHLKKSNGTVTVTNASDASIFVQCPLNNEDVPETVHKLRKTQSMEIYNKQKFDEILKRILKEANNVRAALYDLVNKCRVRISFVKGFGEAYERRPKVTDVPCWVEISFLSALKELDEQIMKAADAEIISSFT</sequence>
<accession>A0A4U5NSC1</accession>
<dbReference type="GO" id="GO:0060395">
    <property type="term" value="P:SMAD protein signal transduction"/>
    <property type="evidence" value="ECO:0007669"/>
    <property type="project" value="TreeGrafter"/>
</dbReference>
<dbReference type="Gene3D" id="2.60.200.10">
    <property type="match status" value="1"/>
</dbReference>
<dbReference type="GO" id="GO:0070411">
    <property type="term" value="F:I-SMAD binding"/>
    <property type="evidence" value="ECO:0007669"/>
    <property type="project" value="TreeGrafter"/>
</dbReference>
<evidence type="ECO:0000256" key="3">
    <source>
        <dbReference type="SAM" id="MobiDB-lite"/>
    </source>
</evidence>
<dbReference type="InterPro" id="IPR008984">
    <property type="entry name" value="SMAD_FHA_dom_sf"/>
</dbReference>
<comment type="caution">
    <text evidence="5">The sequence shown here is derived from an EMBL/GenBank/DDBJ whole genome shotgun (WGS) entry which is preliminary data.</text>
</comment>
<dbReference type="PROSITE" id="PS51076">
    <property type="entry name" value="MH2"/>
    <property type="match status" value="1"/>
</dbReference>
<proteinExistence type="predicted"/>
<dbReference type="EMBL" id="AZBU02000003">
    <property type="protein sequence ID" value="TKR86478.1"/>
    <property type="molecule type" value="Genomic_DNA"/>
</dbReference>
<gene>
    <name evidence="5" type="ORF">L596_011066</name>
</gene>
<dbReference type="InterPro" id="IPR001132">
    <property type="entry name" value="SMAD_dom_Dwarfin-type"/>
</dbReference>
<reference evidence="5 6" key="1">
    <citation type="journal article" date="2015" name="Genome Biol.">
        <title>Comparative genomics of Steinernema reveals deeply conserved gene regulatory networks.</title>
        <authorList>
            <person name="Dillman A.R."/>
            <person name="Macchietto M."/>
            <person name="Porter C.F."/>
            <person name="Rogers A."/>
            <person name="Williams B."/>
            <person name="Antoshechkin I."/>
            <person name="Lee M.M."/>
            <person name="Goodwin Z."/>
            <person name="Lu X."/>
            <person name="Lewis E.E."/>
            <person name="Goodrich-Blair H."/>
            <person name="Stock S.P."/>
            <person name="Adams B.J."/>
            <person name="Sternberg P.W."/>
            <person name="Mortazavi A."/>
        </authorList>
    </citation>
    <scope>NUCLEOTIDE SEQUENCE [LARGE SCALE GENOMIC DNA]</scope>
    <source>
        <strain evidence="5 6">ALL</strain>
    </source>
</reference>
<dbReference type="OrthoDB" id="5794312at2759"/>
<dbReference type="GO" id="GO:0051239">
    <property type="term" value="P:regulation of multicellular organismal process"/>
    <property type="evidence" value="ECO:0007669"/>
    <property type="project" value="UniProtKB-ARBA"/>
</dbReference>
<keyword evidence="2" id="KW-0804">Transcription</keyword>
<dbReference type="GO" id="GO:0000978">
    <property type="term" value="F:RNA polymerase II cis-regulatory region sequence-specific DNA binding"/>
    <property type="evidence" value="ECO:0007669"/>
    <property type="project" value="TreeGrafter"/>
</dbReference>
<dbReference type="InterPro" id="IPR017855">
    <property type="entry name" value="SMAD-like_dom_sf"/>
</dbReference>
<dbReference type="Pfam" id="PF03166">
    <property type="entry name" value="MH2"/>
    <property type="match status" value="1"/>
</dbReference>
<evidence type="ECO:0000256" key="1">
    <source>
        <dbReference type="ARBA" id="ARBA00023015"/>
    </source>
</evidence>
<reference evidence="5 6" key="2">
    <citation type="journal article" date="2019" name="G3 (Bethesda)">
        <title>Hybrid Assembly of the Genome of the Entomopathogenic Nematode Steinernema carpocapsae Identifies the X-Chromosome.</title>
        <authorList>
            <person name="Serra L."/>
            <person name="Macchietto M."/>
            <person name="Macias-Munoz A."/>
            <person name="McGill C.J."/>
            <person name="Rodriguez I.M."/>
            <person name="Rodriguez B."/>
            <person name="Murad R."/>
            <person name="Mortazavi A."/>
        </authorList>
    </citation>
    <scope>NUCLEOTIDE SEQUENCE [LARGE SCALE GENOMIC DNA]</scope>
    <source>
        <strain evidence="5 6">ALL</strain>
    </source>
</reference>
<dbReference type="Proteomes" id="UP000298663">
    <property type="component" value="Unassembled WGS sequence"/>
</dbReference>
<keyword evidence="6" id="KW-1185">Reference proteome</keyword>
<protein>
    <recommendedName>
        <fullName evidence="4">MH2 domain-containing protein</fullName>
    </recommendedName>
</protein>
<dbReference type="SUPFAM" id="SSF49879">
    <property type="entry name" value="SMAD/FHA domain"/>
    <property type="match status" value="1"/>
</dbReference>
<evidence type="ECO:0000256" key="2">
    <source>
        <dbReference type="ARBA" id="ARBA00023163"/>
    </source>
</evidence>
<dbReference type="GO" id="GO:0009653">
    <property type="term" value="P:anatomical structure morphogenesis"/>
    <property type="evidence" value="ECO:0007669"/>
    <property type="project" value="TreeGrafter"/>
</dbReference>
<dbReference type="SMART" id="SM00524">
    <property type="entry name" value="DWB"/>
    <property type="match status" value="1"/>
</dbReference>
<evidence type="ECO:0000313" key="5">
    <source>
        <dbReference type="EMBL" id="TKR86478.1"/>
    </source>
</evidence>
<dbReference type="GO" id="GO:0009791">
    <property type="term" value="P:post-embryonic development"/>
    <property type="evidence" value="ECO:0007669"/>
    <property type="project" value="UniProtKB-ARBA"/>
</dbReference>
<evidence type="ECO:0000259" key="4">
    <source>
        <dbReference type="PROSITE" id="PS51076"/>
    </source>
</evidence>
<dbReference type="GO" id="GO:0071144">
    <property type="term" value="C:heteromeric SMAD protein complex"/>
    <property type="evidence" value="ECO:0007669"/>
    <property type="project" value="TreeGrafter"/>
</dbReference>
<keyword evidence="1" id="KW-0805">Transcription regulation</keyword>